<evidence type="ECO:0000313" key="3">
    <source>
        <dbReference type="Proteomes" id="UP000008808"/>
    </source>
</evidence>
<sequence>MSKSIAIIGAGMAGLSCAVALAKKGYRPVLFDKGRGPGGRMATRRAEICGETVTFDHGAQYFTARDPRFVEAVEGWTSAGFAAPWPDAGEDAYVGTPGMNAPIKQMAQFFNVQWNTRIDGILRDELGWHLRAENTIFRAQNLVCAIPAEQAAELLEKQASDFAAQAAAVQSRPCWALMMGFDTPLAMPNTFTGNDVAWAARNSSKPGRGEGENWVIHASPAWSQEHLELEREEIESKLLAAFFAETGATVSAPVHRAAHRWRYAMVEKRDGPPALWDADKRVGVCGDWLVGPRVENAFVSGCELADLIGE</sequence>
<dbReference type="AlphaFoldDB" id="Q2N963"/>
<dbReference type="PRINTS" id="PR00419">
    <property type="entry name" value="ADXRDTASE"/>
</dbReference>
<keyword evidence="3" id="KW-1185">Reference proteome</keyword>
<dbReference type="RefSeq" id="WP_011414608.1">
    <property type="nucleotide sequence ID" value="NC_007722.1"/>
</dbReference>
<dbReference type="InterPro" id="IPR002937">
    <property type="entry name" value="Amino_oxidase"/>
</dbReference>
<keyword evidence="2" id="KW-0812">Transmembrane</keyword>
<evidence type="ECO:0000313" key="2">
    <source>
        <dbReference type="EMBL" id="ABC63778.1"/>
    </source>
</evidence>
<evidence type="ECO:0000259" key="1">
    <source>
        <dbReference type="Pfam" id="PF01593"/>
    </source>
</evidence>
<dbReference type="SUPFAM" id="SSF51905">
    <property type="entry name" value="FAD/NAD(P)-binding domain"/>
    <property type="match status" value="1"/>
</dbReference>
<dbReference type="Gene3D" id="3.50.50.60">
    <property type="entry name" value="FAD/NAD(P)-binding domain"/>
    <property type="match status" value="1"/>
</dbReference>
<dbReference type="eggNOG" id="COG3380">
    <property type="taxonomic scope" value="Bacteria"/>
</dbReference>
<dbReference type="EMBL" id="CP000157">
    <property type="protein sequence ID" value="ABC63778.1"/>
    <property type="molecule type" value="Genomic_DNA"/>
</dbReference>
<dbReference type="Pfam" id="PF01593">
    <property type="entry name" value="Amino_oxidase"/>
    <property type="match status" value="1"/>
</dbReference>
<dbReference type="PANTHER" id="PTHR16128:SF5">
    <property type="entry name" value="FAD_NAD(P)-BINDING OXIDOREDUCTASE FAMILY PROTEIN"/>
    <property type="match status" value="1"/>
</dbReference>
<organism evidence="2 3">
    <name type="scientific">Erythrobacter litoralis (strain HTCC2594)</name>
    <dbReference type="NCBI Taxonomy" id="314225"/>
    <lineage>
        <taxon>Bacteria</taxon>
        <taxon>Pseudomonadati</taxon>
        <taxon>Pseudomonadota</taxon>
        <taxon>Alphaproteobacteria</taxon>
        <taxon>Sphingomonadales</taxon>
        <taxon>Erythrobacteraceae</taxon>
        <taxon>Erythrobacter/Porphyrobacter group</taxon>
        <taxon>Erythrobacter</taxon>
    </lineage>
</organism>
<dbReference type="PANTHER" id="PTHR16128">
    <property type="entry name" value="FAD/NAD(P)-BINDING OXIDOREDUCTASE FAMILY PROTEIN"/>
    <property type="match status" value="1"/>
</dbReference>
<gene>
    <name evidence="2" type="ordered locus">ELI_08430</name>
</gene>
<protein>
    <submittedName>
        <fullName evidence="2">Putative transmembrane protein</fullName>
    </submittedName>
</protein>
<dbReference type="InterPro" id="IPR036188">
    <property type="entry name" value="FAD/NAD-bd_sf"/>
</dbReference>
<keyword evidence="2" id="KW-0472">Membrane</keyword>
<dbReference type="Gene3D" id="3.90.660.10">
    <property type="match status" value="1"/>
</dbReference>
<reference evidence="3" key="1">
    <citation type="journal article" date="2009" name="J. Bacteriol.">
        <title>Complete genome sequence of Erythrobacter litoralis HTCC2594.</title>
        <authorList>
            <person name="Oh H.M."/>
            <person name="Giovannoni S.J."/>
            <person name="Ferriera S."/>
            <person name="Johnson J."/>
            <person name="Cho J.C."/>
        </authorList>
    </citation>
    <scope>NUCLEOTIDE SEQUENCE [LARGE SCALE GENOMIC DNA]</scope>
    <source>
        <strain evidence="3">HTCC2594</strain>
    </source>
</reference>
<accession>Q2N963</accession>
<dbReference type="GO" id="GO:0016491">
    <property type="term" value="F:oxidoreductase activity"/>
    <property type="evidence" value="ECO:0007669"/>
    <property type="project" value="InterPro"/>
</dbReference>
<dbReference type="STRING" id="314225.ELI_08430"/>
<dbReference type="KEGG" id="eli:ELI_08430"/>
<dbReference type="Pfam" id="PF13450">
    <property type="entry name" value="NAD_binding_8"/>
    <property type="match status" value="1"/>
</dbReference>
<proteinExistence type="predicted"/>
<name>Q2N963_ERYLH</name>
<dbReference type="PROSITE" id="PS51257">
    <property type="entry name" value="PROKAR_LIPOPROTEIN"/>
    <property type="match status" value="1"/>
</dbReference>
<feature type="domain" description="Amine oxidase" evidence="1">
    <location>
        <begin position="89"/>
        <end position="308"/>
    </location>
</feature>
<dbReference type="HOGENOM" id="CLU_036034_0_0_5"/>
<dbReference type="Proteomes" id="UP000008808">
    <property type="component" value="Chromosome"/>
</dbReference>